<proteinExistence type="predicted"/>
<name>A0A381PIQ7_9ZZZZ</name>
<organism evidence="2">
    <name type="scientific">marine metagenome</name>
    <dbReference type="NCBI Taxonomy" id="408172"/>
    <lineage>
        <taxon>unclassified sequences</taxon>
        <taxon>metagenomes</taxon>
        <taxon>ecological metagenomes</taxon>
    </lineage>
</organism>
<evidence type="ECO:0000256" key="1">
    <source>
        <dbReference type="SAM" id="Phobius"/>
    </source>
</evidence>
<dbReference type="AlphaFoldDB" id="A0A381PIQ7"/>
<sequence length="182" mass="20048">MEKVGAQTGEDQNSEAAHVILEKIGARTAAVITPTRVVFASITAFLILSASLFVLIWVVPYDNVDVDVAYMQAGSGHVVLAELDNKGSRALEDITLTMRFLDADGIEKGRSDFAIGKLAAHTSIAGDDLEMIVSGQSVWEQYTIEIILNYQYYGGDGSERWTHEVGDWTREVFVDEAPFRLF</sequence>
<accession>A0A381PIQ7</accession>
<dbReference type="EMBL" id="UINC01000996">
    <property type="protein sequence ID" value="SUZ66902.1"/>
    <property type="molecule type" value="Genomic_DNA"/>
</dbReference>
<keyword evidence="1" id="KW-0812">Transmembrane</keyword>
<feature type="transmembrane region" description="Helical" evidence="1">
    <location>
        <begin position="37"/>
        <end position="59"/>
    </location>
</feature>
<evidence type="ECO:0008006" key="3">
    <source>
        <dbReference type="Google" id="ProtNLM"/>
    </source>
</evidence>
<evidence type="ECO:0000313" key="2">
    <source>
        <dbReference type="EMBL" id="SUZ66902.1"/>
    </source>
</evidence>
<protein>
    <recommendedName>
        <fullName evidence="3">DUF1616 domain-containing protein</fullName>
    </recommendedName>
</protein>
<keyword evidence="1" id="KW-1133">Transmembrane helix</keyword>
<gene>
    <name evidence="2" type="ORF">METZ01_LOCUS19756</name>
</gene>
<reference evidence="2" key="1">
    <citation type="submission" date="2018-05" db="EMBL/GenBank/DDBJ databases">
        <authorList>
            <person name="Lanie J.A."/>
            <person name="Ng W.-L."/>
            <person name="Kazmierczak K.M."/>
            <person name="Andrzejewski T.M."/>
            <person name="Davidsen T.M."/>
            <person name="Wayne K.J."/>
            <person name="Tettelin H."/>
            <person name="Glass J.I."/>
            <person name="Rusch D."/>
            <person name="Podicherti R."/>
            <person name="Tsui H.-C.T."/>
            <person name="Winkler M.E."/>
        </authorList>
    </citation>
    <scope>NUCLEOTIDE SEQUENCE</scope>
</reference>
<keyword evidence="1" id="KW-0472">Membrane</keyword>